<dbReference type="InterPro" id="IPR023198">
    <property type="entry name" value="PGP-like_dom2"/>
</dbReference>
<keyword evidence="7" id="KW-1185">Reference proteome</keyword>
<dbReference type="HOGENOM" id="CLU_2288313_0_0_3"/>
<dbReference type="PANTHER" id="PTHR46193:SF18">
    <property type="entry name" value="HEXITOL PHOSPHATASE B"/>
    <property type="match status" value="1"/>
</dbReference>
<dbReference type="KEGG" id="mic:Mic7113_6081"/>
<dbReference type="Proteomes" id="UP000010471">
    <property type="component" value="Chromosome"/>
</dbReference>
<dbReference type="Gene3D" id="1.10.150.240">
    <property type="entry name" value="Putative phosphatase, domain 2"/>
    <property type="match status" value="1"/>
</dbReference>
<dbReference type="GO" id="GO:0003824">
    <property type="term" value="F:catalytic activity"/>
    <property type="evidence" value="ECO:0007669"/>
    <property type="project" value="UniProtKB-ARBA"/>
</dbReference>
<dbReference type="GO" id="GO:0046872">
    <property type="term" value="F:metal ion binding"/>
    <property type="evidence" value="ECO:0007669"/>
    <property type="project" value="UniProtKB-KW"/>
</dbReference>
<dbReference type="InterPro" id="IPR023214">
    <property type="entry name" value="HAD_sf"/>
</dbReference>
<keyword evidence="4" id="KW-0460">Magnesium</keyword>
<dbReference type="Pfam" id="PF00702">
    <property type="entry name" value="Hydrolase"/>
    <property type="match status" value="1"/>
</dbReference>
<comment type="similarity">
    <text evidence="2">Belongs to the HAD-like hydrolase superfamily. CbbY/CbbZ/Gph/YieH family.</text>
</comment>
<dbReference type="RefSeq" id="WP_015185807.1">
    <property type="nucleotide sequence ID" value="NC_019738.1"/>
</dbReference>
<keyword evidence="3" id="KW-0479">Metal-binding</keyword>
<dbReference type="EMBL" id="CP003630">
    <property type="protein sequence ID" value="AFZ21678.1"/>
    <property type="molecule type" value="Genomic_DNA"/>
</dbReference>
<accession>K9WNC6</accession>
<dbReference type="STRING" id="1173027.Mic7113_6081"/>
<dbReference type="AlphaFoldDB" id="K9WNC6"/>
<evidence type="ECO:0000313" key="6">
    <source>
        <dbReference type="EMBL" id="AFZ21678.1"/>
    </source>
</evidence>
<dbReference type="InterPro" id="IPR036412">
    <property type="entry name" value="HAD-like_sf"/>
</dbReference>
<proteinExistence type="inferred from homology"/>
<dbReference type="SUPFAM" id="SSF56784">
    <property type="entry name" value="HAD-like"/>
    <property type="match status" value="1"/>
</dbReference>
<evidence type="ECO:0000256" key="2">
    <source>
        <dbReference type="ARBA" id="ARBA00006171"/>
    </source>
</evidence>
<dbReference type="eggNOG" id="COG0637">
    <property type="taxonomic scope" value="Bacteria"/>
</dbReference>
<dbReference type="PANTHER" id="PTHR46193">
    <property type="entry name" value="6-PHOSPHOGLUCONATE PHOSPHATASE"/>
    <property type="match status" value="1"/>
</dbReference>
<evidence type="ECO:0000313" key="7">
    <source>
        <dbReference type="Proteomes" id="UP000010471"/>
    </source>
</evidence>
<name>K9WNC6_9CYAN</name>
<evidence type="ECO:0000256" key="3">
    <source>
        <dbReference type="ARBA" id="ARBA00022723"/>
    </source>
</evidence>
<gene>
    <name evidence="6" type="ORF">Mic7113_6081</name>
</gene>
<dbReference type="OrthoDB" id="9797743at2"/>
<protein>
    <submittedName>
        <fullName evidence="6">Putative phosphatase/phosphohexomutase</fullName>
    </submittedName>
</protein>
<evidence type="ECO:0000256" key="4">
    <source>
        <dbReference type="ARBA" id="ARBA00022842"/>
    </source>
</evidence>
<evidence type="ECO:0000256" key="5">
    <source>
        <dbReference type="ARBA" id="ARBA00023277"/>
    </source>
</evidence>
<keyword evidence="5" id="KW-0119">Carbohydrate metabolism</keyword>
<reference evidence="6 7" key="1">
    <citation type="submission" date="2012-06" db="EMBL/GenBank/DDBJ databases">
        <title>Finished chromosome of genome of Microcoleus sp. PCC 7113.</title>
        <authorList>
            <consortium name="US DOE Joint Genome Institute"/>
            <person name="Gugger M."/>
            <person name="Coursin T."/>
            <person name="Rippka R."/>
            <person name="Tandeau De Marsac N."/>
            <person name="Huntemann M."/>
            <person name="Wei C.-L."/>
            <person name="Han J."/>
            <person name="Detter J.C."/>
            <person name="Han C."/>
            <person name="Tapia R."/>
            <person name="Chen A."/>
            <person name="Kyrpides N."/>
            <person name="Mavromatis K."/>
            <person name="Markowitz V."/>
            <person name="Szeto E."/>
            <person name="Ivanova N."/>
            <person name="Pagani I."/>
            <person name="Pati A."/>
            <person name="Goodwin L."/>
            <person name="Nordberg H.P."/>
            <person name="Cantor M.N."/>
            <person name="Hua S.X."/>
            <person name="Woyke T."/>
            <person name="Kerfeld C.A."/>
        </authorList>
    </citation>
    <scope>NUCLEOTIDE SEQUENCE [LARGE SCALE GENOMIC DNA]</scope>
    <source>
        <strain evidence="6 7">PCC 7113</strain>
    </source>
</reference>
<organism evidence="6 7">
    <name type="scientific">Allocoleopsis franciscana PCC 7113</name>
    <dbReference type="NCBI Taxonomy" id="1173027"/>
    <lineage>
        <taxon>Bacteria</taxon>
        <taxon>Bacillati</taxon>
        <taxon>Cyanobacteriota</taxon>
        <taxon>Cyanophyceae</taxon>
        <taxon>Coleofasciculales</taxon>
        <taxon>Coleofasciculaceae</taxon>
        <taxon>Allocoleopsis</taxon>
        <taxon>Allocoleopsis franciscana</taxon>
    </lineage>
</organism>
<sequence>MLKAILFDLDGTLVNTDPLHYQTWQEVLRDYGMEIDRTFYKAKISGRLNPVIIQDLLPQLSFEAGQQLANSKEARFREIALSLYRQKAEGRPEFIRGQKVY</sequence>
<dbReference type="InterPro" id="IPR051600">
    <property type="entry name" value="Beta-PGM-like"/>
</dbReference>
<evidence type="ECO:0000256" key="1">
    <source>
        <dbReference type="ARBA" id="ARBA00001946"/>
    </source>
</evidence>
<dbReference type="PROSITE" id="PS01228">
    <property type="entry name" value="COF_1"/>
    <property type="match status" value="1"/>
</dbReference>
<dbReference type="Gene3D" id="3.40.50.1000">
    <property type="entry name" value="HAD superfamily/HAD-like"/>
    <property type="match status" value="1"/>
</dbReference>
<comment type="cofactor">
    <cofactor evidence="1">
        <name>Mg(2+)</name>
        <dbReference type="ChEBI" id="CHEBI:18420"/>
    </cofactor>
</comment>